<evidence type="ECO:0000256" key="2">
    <source>
        <dbReference type="ARBA" id="ARBA00008777"/>
    </source>
</evidence>
<dbReference type="FunFam" id="3.90.1030.10:FF:000005">
    <property type="entry name" value="Probable 50S ribosomal protein L17"/>
    <property type="match status" value="1"/>
</dbReference>
<dbReference type="InterPro" id="IPR000456">
    <property type="entry name" value="Ribosomal_bL17"/>
</dbReference>
<dbReference type="PANTHER" id="PTHR14413:SF16">
    <property type="entry name" value="LARGE RIBOSOMAL SUBUNIT PROTEIN BL17M"/>
    <property type="match status" value="1"/>
</dbReference>
<protein>
    <recommendedName>
        <fullName evidence="6">Large ribosomal subunit protein bL17m</fullName>
    </recommendedName>
</protein>
<dbReference type="GeneID" id="26253021"/>
<sequence>MAGGHMKYRHLSRSSAHRQALLRNLVTSLFKHETIATTWHKAKEAQRLAEKLVTLGKKNTEATRRRATQIFYEPNEMVPKLFGPIRERYANRPGGYTRVLRIEPLKEDQAESAILELVDGPKDMRFALTAKTLARRPAKLGLSPGLTTHVKKVTQFREGGVESLREMVQRLRVEQKEGIDDRILPPPRKVYPEDKMKRDMHYFEDVDYYKPANPVKRRSARKEQAKQELIEDVVVEEQAAAPETKKEVS</sequence>
<dbReference type="NCBIfam" id="TIGR00059">
    <property type="entry name" value="L17"/>
    <property type="match status" value="1"/>
</dbReference>
<evidence type="ECO:0000313" key="10">
    <source>
        <dbReference type="Proteomes" id="UP000054337"/>
    </source>
</evidence>
<keyword evidence="3 8" id="KW-0689">Ribosomal protein</keyword>
<dbReference type="Proteomes" id="UP000054337">
    <property type="component" value="Unassembled WGS sequence"/>
</dbReference>
<dbReference type="InterPro" id="IPR047859">
    <property type="entry name" value="Ribosomal_bL17_CS"/>
</dbReference>
<dbReference type="GO" id="GO:0003735">
    <property type="term" value="F:structural constituent of ribosome"/>
    <property type="evidence" value="ECO:0007669"/>
    <property type="project" value="InterPro"/>
</dbReference>
<dbReference type="RefSeq" id="XP_014560765.1">
    <property type="nucleotide sequence ID" value="XM_014705279.1"/>
</dbReference>
<dbReference type="GO" id="GO:0005762">
    <property type="term" value="C:mitochondrial large ribosomal subunit"/>
    <property type="evidence" value="ECO:0007669"/>
    <property type="project" value="TreeGrafter"/>
</dbReference>
<dbReference type="InterPro" id="IPR036373">
    <property type="entry name" value="Ribosomal_bL17_sf"/>
</dbReference>
<evidence type="ECO:0000256" key="7">
    <source>
        <dbReference type="ARBA" id="ARBA00037226"/>
    </source>
</evidence>
<evidence type="ECO:0000256" key="1">
    <source>
        <dbReference type="ARBA" id="ARBA00004173"/>
    </source>
</evidence>
<evidence type="ECO:0000256" key="3">
    <source>
        <dbReference type="ARBA" id="ARBA00022980"/>
    </source>
</evidence>
<evidence type="ECO:0000256" key="4">
    <source>
        <dbReference type="ARBA" id="ARBA00023128"/>
    </source>
</evidence>
<dbReference type="PROSITE" id="PS01167">
    <property type="entry name" value="RIBOSOMAL_L17"/>
    <property type="match status" value="1"/>
</dbReference>
<dbReference type="HOGENOM" id="CLU_074407_1_1_1"/>
<reference evidence="9 10" key="1">
    <citation type="journal article" date="2013" name="PLoS Genet.">
        <title>Comparative genome structure, secondary metabolite, and effector coding capacity across Cochliobolus pathogens.</title>
        <authorList>
            <person name="Condon B.J."/>
            <person name="Leng Y."/>
            <person name="Wu D."/>
            <person name="Bushley K.E."/>
            <person name="Ohm R.A."/>
            <person name="Otillar R."/>
            <person name="Martin J."/>
            <person name="Schackwitz W."/>
            <person name="Grimwood J."/>
            <person name="MohdZainudin N."/>
            <person name="Xue C."/>
            <person name="Wang R."/>
            <person name="Manning V.A."/>
            <person name="Dhillon B."/>
            <person name="Tu Z.J."/>
            <person name="Steffenson B.J."/>
            <person name="Salamov A."/>
            <person name="Sun H."/>
            <person name="Lowry S."/>
            <person name="LaButti K."/>
            <person name="Han J."/>
            <person name="Copeland A."/>
            <person name="Lindquist E."/>
            <person name="Barry K."/>
            <person name="Schmutz J."/>
            <person name="Baker S.E."/>
            <person name="Ciuffetti L.M."/>
            <person name="Grigoriev I.V."/>
            <person name="Zhong S."/>
            <person name="Turgeon B.G."/>
        </authorList>
    </citation>
    <scope>NUCLEOTIDE SEQUENCE [LARGE SCALE GENOMIC DNA]</scope>
    <source>
        <strain evidence="9 10">FI3</strain>
    </source>
</reference>
<comment type="similarity">
    <text evidence="2 8">Belongs to the bacterial ribosomal protein bL17 family.</text>
</comment>
<dbReference type="Gene3D" id="3.90.1030.10">
    <property type="entry name" value="Ribosomal protein L17"/>
    <property type="match status" value="1"/>
</dbReference>
<evidence type="ECO:0000313" key="9">
    <source>
        <dbReference type="EMBL" id="EUN31298.1"/>
    </source>
</evidence>
<dbReference type="PANTHER" id="PTHR14413">
    <property type="entry name" value="RIBOSOMAL PROTEIN L17"/>
    <property type="match status" value="1"/>
</dbReference>
<organism evidence="9 10">
    <name type="scientific">Bipolaris victoriae (strain FI3)</name>
    <name type="common">Victoria blight of oats agent</name>
    <name type="synonym">Cochliobolus victoriae</name>
    <dbReference type="NCBI Taxonomy" id="930091"/>
    <lineage>
        <taxon>Eukaryota</taxon>
        <taxon>Fungi</taxon>
        <taxon>Dikarya</taxon>
        <taxon>Ascomycota</taxon>
        <taxon>Pezizomycotina</taxon>
        <taxon>Dothideomycetes</taxon>
        <taxon>Pleosporomycetidae</taxon>
        <taxon>Pleosporales</taxon>
        <taxon>Pleosporineae</taxon>
        <taxon>Pleosporaceae</taxon>
        <taxon>Bipolaris</taxon>
    </lineage>
</organism>
<dbReference type="Pfam" id="PF01196">
    <property type="entry name" value="Ribosomal_L17"/>
    <property type="match status" value="1"/>
</dbReference>
<keyword evidence="5 8" id="KW-0687">Ribonucleoprotein</keyword>
<comment type="function">
    <text evidence="7">Component of the mitochondrial ribosome (mitoribosome), a dedicated translation machinery responsible for the synthesis of mitochondrial genome-encoded proteins, including at least some of the essential transmembrane subunits of the mitochondrial respiratory chain. The mitoribosomes are attached to the mitochondrial inner membrane and translation products are cotranslationally integrated into the membrane.</text>
</comment>
<keyword evidence="4" id="KW-0496">Mitochondrion</keyword>
<evidence type="ECO:0000256" key="5">
    <source>
        <dbReference type="ARBA" id="ARBA00023274"/>
    </source>
</evidence>
<proteinExistence type="inferred from homology"/>
<evidence type="ECO:0000256" key="6">
    <source>
        <dbReference type="ARBA" id="ARBA00035290"/>
    </source>
</evidence>
<dbReference type="GO" id="GO:0006412">
    <property type="term" value="P:translation"/>
    <property type="evidence" value="ECO:0007669"/>
    <property type="project" value="InterPro"/>
</dbReference>
<gene>
    <name evidence="9" type="ORF">COCVIDRAFT_23145</name>
</gene>
<dbReference type="SUPFAM" id="SSF64263">
    <property type="entry name" value="Prokaryotic ribosomal protein L17"/>
    <property type="match status" value="1"/>
</dbReference>
<name>W7ELH9_BIPV3</name>
<comment type="subcellular location">
    <subcellularLocation>
        <location evidence="1">Mitochondrion</location>
    </subcellularLocation>
</comment>
<dbReference type="OrthoDB" id="275000at2759"/>
<dbReference type="AlphaFoldDB" id="W7ELH9"/>
<accession>W7ELH9</accession>
<dbReference type="EMBL" id="KI968700">
    <property type="protein sequence ID" value="EUN31298.1"/>
    <property type="molecule type" value="Genomic_DNA"/>
</dbReference>
<evidence type="ECO:0000256" key="8">
    <source>
        <dbReference type="RuleBase" id="RU000660"/>
    </source>
</evidence>
<keyword evidence="10" id="KW-1185">Reference proteome</keyword>
<dbReference type="HAMAP" id="MF_01368">
    <property type="entry name" value="Ribosomal_bL17"/>
    <property type="match status" value="1"/>
</dbReference>